<dbReference type="SUPFAM" id="SSF52210">
    <property type="entry name" value="Succinyl-CoA synthetase domains"/>
    <property type="match status" value="2"/>
</dbReference>
<dbReference type="AlphaFoldDB" id="A0A1A9LC48"/>
<dbReference type="InterPro" id="IPR032875">
    <property type="entry name" value="Succ_CoA_lig_flav_dom"/>
</dbReference>
<dbReference type="GO" id="GO:0016874">
    <property type="term" value="F:ligase activity"/>
    <property type="evidence" value="ECO:0007669"/>
    <property type="project" value="UniProtKB-KW"/>
</dbReference>
<evidence type="ECO:0000313" key="3">
    <source>
        <dbReference type="Proteomes" id="UP000077552"/>
    </source>
</evidence>
<dbReference type="Pfam" id="PF13607">
    <property type="entry name" value="Succ_CoA_lig"/>
    <property type="match status" value="1"/>
</dbReference>
<sequence>MVNKKLLNPKSIVIIGASNDTKKPGGNMLKNIISGNFKGDLYVVNPKEEKVQGIKSYSEVREIPQTDLAILAIPAKYCQETVKILAEEKNTKAFIIISAGFGEAGEKGKQWEQQIKATVDNVNGCLIGPNCIGVITDNYKGVFTAPVPHFNPKGCDLISGSGATAVFIMEAGMALGVSFANVFSVGNAAQTSVEDILEYMDEHFNAEKDPHIKLLYLETISNPQKLLKHASSLIKKGAKIAAIKAGSTAEGSRAATSHTGAIASSDMTVRALFNKAGIVYCSSREELLSVASIFNYKKLEGKNIAIITHAGGSAVMLADELSKGGLKVPEISGTDAEKLKTLLYPGSSISNPIDFLATGTAEQLGIIIDYCEHKFDNIDAMAVVFGSPGLFDVENVYNVLSVKLEVCNKPIFPVLPSVVNAQREIQSFLKKGHINFPDEVVLGKALSQVFNTPEPISVEISLPKIDVEKTRSVIDTASEGYLNTSQTEKLLEAAGIPRVVQIVENSKEAIFSKMGSMDFPLVMKVVGPLHKSDAKGVVLNITSKEEVSETFDLLMKIDSATAVMVQPQLVGLELFVGVIKEPGFNHTILCGLGGIFIEVLNDVAAGLSPISKEEAQKMVQSLRGYKLIQGARGQQGVNEDQFVEIIQRLSALVEAAPEITEMDINPLIGTQRAITAVDARVRGCD</sequence>
<dbReference type="OrthoDB" id="9807426at2"/>
<dbReference type="Proteomes" id="UP000077552">
    <property type="component" value="Unassembled WGS sequence"/>
</dbReference>
<dbReference type="PANTHER" id="PTHR42793:SF1">
    <property type="entry name" value="PEPTIDYL-LYSINE N-ACETYLTRANSFERASE PATZ"/>
    <property type="match status" value="1"/>
</dbReference>
<dbReference type="InterPro" id="IPR036291">
    <property type="entry name" value="NAD(P)-bd_dom_sf"/>
</dbReference>
<dbReference type="STRING" id="1385699.A7A78_06665"/>
<dbReference type="Gene3D" id="3.30.470.20">
    <property type="entry name" value="ATP-grasp fold, B domain"/>
    <property type="match status" value="1"/>
</dbReference>
<dbReference type="Gene3D" id="3.30.1490.20">
    <property type="entry name" value="ATP-grasp fold, A domain"/>
    <property type="match status" value="1"/>
</dbReference>
<dbReference type="Pfam" id="PF13549">
    <property type="entry name" value="ATP-grasp_5"/>
    <property type="match status" value="1"/>
</dbReference>
<dbReference type="RefSeq" id="WP_068763027.1">
    <property type="nucleotide sequence ID" value="NZ_LXIE01000049.1"/>
</dbReference>
<gene>
    <name evidence="2" type="ORF">A7A78_06665</name>
</gene>
<dbReference type="Gene3D" id="3.40.50.261">
    <property type="entry name" value="Succinyl-CoA synthetase domains"/>
    <property type="match status" value="2"/>
</dbReference>
<dbReference type="SUPFAM" id="SSF51735">
    <property type="entry name" value="NAD(P)-binding Rossmann-fold domains"/>
    <property type="match status" value="1"/>
</dbReference>
<organism evidence="2 3">
    <name type="scientific">Aequorivita soesokkakensis</name>
    <dbReference type="NCBI Taxonomy" id="1385699"/>
    <lineage>
        <taxon>Bacteria</taxon>
        <taxon>Pseudomonadati</taxon>
        <taxon>Bacteroidota</taxon>
        <taxon>Flavobacteriia</taxon>
        <taxon>Flavobacteriales</taxon>
        <taxon>Flavobacteriaceae</taxon>
        <taxon>Aequorivita</taxon>
    </lineage>
</organism>
<dbReference type="GO" id="GO:0005524">
    <property type="term" value="F:ATP binding"/>
    <property type="evidence" value="ECO:0007669"/>
    <property type="project" value="InterPro"/>
</dbReference>
<comment type="caution">
    <text evidence="2">The sequence shown here is derived from an EMBL/GenBank/DDBJ whole genome shotgun (WGS) entry which is preliminary data.</text>
</comment>
<reference evidence="2 3" key="1">
    <citation type="submission" date="2016-05" db="EMBL/GenBank/DDBJ databases">
        <title>Genome sequencing of Vitellibacter soesokkakensis RSSK-12.</title>
        <authorList>
            <person name="Thevarajoo S."/>
            <person name="Selvaratnam C."/>
            <person name="Goh K.M."/>
            <person name="Chan K.-G."/>
            <person name="Chong C.S."/>
        </authorList>
    </citation>
    <scope>NUCLEOTIDE SEQUENCE [LARGE SCALE GENOMIC DNA]</scope>
    <source>
        <strain evidence="2 3">RSSK-12</strain>
    </source>
</reference>
<name>A0A1A9LC48_9FLAO</name>
<dbReference type="PANTHER" id="PTHR42793">
    <property type="entry name" value="COA BINDING DOMAIN CONTAINING PROTEIN"/>
    <property type="match status" value="1"/>
</dbReference>
<keyword evidence="3" id="KW-1185">Reference proteome</keyword>
<dbReference type="Gene3D" id="3.40.50.720">
    <property type="entry name" value="NAD(P)-binding Rossmann-like Domain"/>
    <property type="match status" value="1"/>
</dbReference>
<dbReference type="SMART" id="SM00881">
    <property type="entry name" value="CoA_binding"/>
    <property type="match status" value="1"/>
</dbReference>
<dbReference type="SUPFAM" id="SSF56059">
    <property type="entry name" value="Glutathione synthetase ATP-binding domain-like"/>
    <property type="match status" value="1"/>
</dbReference>
<evidence type="ECO:0000259" key="1">
    <source>
        <dbReference type="SMART" id="SM00881"/>
    </source>
</evidence>
<protein>
    <submittedName>
        <fullName evidence="2">CoA ligase</fullName>
    </submittedName>
</protein>
<dbReference type="InterPro" id="IPR016102">
    <property type="entry name" value="Succinyl-CoA_synth-like"/>
</dbReference>
<feature type="domain" description="CoA-binding" evidence="1">
    <location>
        <begin position="6"/>
        <end position="101"/>
    </location>
</feature>
<dbReference type="InterPro" id="IPR013815">
    <property type="entry name" value="ATP_grasp_subdomain_1"/>
</dbReference>
<accession>A0A1A9LC48</accession>
<evidence type="ECO:0000313" key="2">
    <source>
        <dbReference type="EMBL" id="OAD90331.1"/>
    </source>
</evidence>
<dbReference type="Pfam" id="PF13380">
    <property type="entry name" value="CoA_binding_2"/>
    <property type="match status" value="1"/>
</dbReference>
<proteinExistence type="predicted"/>
<keyword evidence="2" id="KW-0436">Ligase</keyword>
<dbReference type="EMBL" id="LXIE01000049">
    <property type="protein sequence ID" value="OAD90331.1"/>
    <property type="molecule type" value="Genomic_DNA"/>
</dbReference>
<dbReference type="InterPro" id="IPR003781">
    <property type="entry name" value="CoA-bd"/>
</dbReference>